<evidence type="ECO:0000313" key="8">
    <source>
        <dbReference type="Proteomes" id="UP001500420"/>
    </source>
</evidence>
<feature type="domain" description="EamA" evidence="6">
    <location>
        <begin position="9"/>
        <end position="144"/>
    </location>
</feature>
<proteinExistence type="predicted"/>
<dbReference type="EMBL" id="BAAADV010000001">
    <property type="protein sequence ID" value="GAA0667574.1"/>
    <property type="molecule type" value="Genomic_DNA"/>
</dbReference>
<feature type="transmembrane region" description="Helical" evidence="5">
    <location>
        <begin position="104"/>
        <end position="122"/>
    </location>
</feature>
<reference evidence="7 8" key="1">
    <citation type="journal article" date="2019" name="Int. J. Syst. Evol. Microbiol.">
        <title>The Global Catalogue of Microorganisms (GCM) 10K type strain sequencing project: providing services to taxonomists for standard genome sequencing and annotation.</title>
        <authorList>
            <consortium name="The Broad Institute Genomics Platform"/>
            <consortium name="The Broad Institute Genome Sequencing Center for Infectious Disease"/>
            <person name="Wu L."/>
            <person name="Ma J."/>
        </authorList>
    </citation>
    <scope>NUCLEOTIDE SEQUENCE [LARGE SCALE GENOMIC DNA]</scope>
    <source>
        <strain evidence="7 8">JCM 16328</strain>
    </source>
</reference>
<dbReference type="PANTHER" id="PTHR32322">
    <property type="entry name" value="INNER MEMBRANE TRANSPORTER"/>
    <property type="match status" value="1"/>
</dbReference>
<evidence type="ECO:0000259" key="6">
    <source>
        <dbReference type="Pfam" id="PF00892"/>
    </source>
</evidence>
<dbReference type="SUPFAM" id="SSF103481">
    <property type="entry name" value="Multidrug resistance efflux transporter EmrE"/>
    <property type="match status" value="2"/>
</dbReference>
<dbReference type="Proteomes" id="UP001500420">
    <property type="component" value="Unassembled WGS sequence"/>
</dbReference>
<keyword evidence="4 5" id="KW-0472">Membrane</keyword>
<keyword evidence="2 5" id="KW-0812">Transmembrane</keyword>
<dbReference type="InterPro" id="IPR000620">
    <property type="entry name" value="EamA_dom"/>
</dbReference>
<organism evidence="7 8">
    <name type="scientific">Natronoarchaeum mannanilyticum</name>
    <dbReference type="NCBI Taxonomy" id="926360"/>
    <lineage>
        <taxon>Archaea</taxon>
        <taxon>Methanobacteriati</taxon>
        <taxon>Methanobacteriota</taxon>
        <taxon>Stenosarchaea group</taxon>
        <taxon>Halobacteria</taxon>
        <taxon>Halobacteriales</taxon>
        <taxon>Natronoarchaeaceae</taxon>
    </lineage>
</organism>
<dbReference type="InterPro" id="IPR050638">
    <property type="entry name" value="AA-Vitamin_Transporters"/>
</dbReference>
<evidence type="ECO:0000256" key="1">
    <source>
        <dbReference type="ARBA" id="ARBA00004141"/>
    </source>
</evidence>
<feature type="transmembrane region" description="Helical" evidence="5">
    <location>
        <begin position="128"/>
        <end position="147"/>
    </location>
</feature>
<feature type="transmembrane region" description="Helical" evidence="5">
    <location>
        <begin position="279"/>
        <end position="297"/>
    </location>
</feature>
<evidence type="ECO:0000256" key="5">
    <source>
        <dbReference type="SAM" id="Phobius"/>
    </source>
</evidence>
<keyword evidence="3 5" id="KW-1133">Transmembrane helix</keyword>
<dbReference type="PANTHER" id="PTHR32322:SF2">
    <property type="entry name" value="EAMA DOMAIN-CONTAINING PROTEIN"/>
    <property type="match status" value="1"/>
</dbReference>
<evidence type="ECO:0000313" key="7">
    <source>
        <dbReference type="EMBL" id="GAA0667574.1"/>
    </source>
</evidence>
<name>A0AAV3T7K8_9EURY</name>
<gene>
    <name evidence="7" type="ORF">GCM10009020_11460</name>
</gene>
<evidence type="ECO:0000256" key="3">
    <source>
        <dbReference type="ARBA" id="ARBA00022989"/>
    </source>
</evidence>
<dbReference type="RefSeq" id="WP_343772954.1">
    <property type="nucleotide sequence ID" value="NZ_BAAADV010000001.1"/>
</dbReference>
<feature type="transmembrane region" description="Helical" evidence="5">
    <location>
        <begin position="71"/>
        <end position="92"/>
    </location>
</feature>
<dbReference type="AlphaFoldDB" id="A0AAV3T7K8"/>
<protein>
    <submittedName>
        <fullName evidence="7">DMT family transporter</fullName>
    </submittedName>
</protein>
<accession>A0AAV3T7K8</accession>
<evidence type="ECO:0000256" key="4">
    <source>
        <dbReference type="ARBA" id="ARBA00023136"/>
    </source>
</evidence>
<feature type="transmembrane region" description="Helical" evidence="5">
    <location>
        <begin position="6"/>
        <end position="25"/>
    </location>
</feature>
<comment type="subcellular location">
    <subcellularLocation>
        <location evidence="1">Membrane</location>
        <topology evidence="1">Multi-pass membrane protein</topology>
    </subcellularLocation>
</comment>
<feature type="transmembrane region" description="Helical" evidence="5">
    <location>
        <begin position="252"/>
        <end position="272"/>
    </location>
</feature>
<sequence>MTAPLTNPIALALLPAVLWGLTPIFDKRGMAAGGGSVQASLVVVIVEVAFYWTAIAALRGGSAFSGLTPEILAVFVGAGVVGTALGRIVIFVGVDRVGASLNNAVLSTRPLFATLVALVALGEPVGPLTIAGIVVLVGGLAVLTISKGGDLQGWEPRDLAWPLAAAATFGVANVARRYGLLESPITALEAVALNETAGMIALAAYVVAARGRANVLARPRETYAYFASSGLLTTVAMLSLMAALGLESGRVALVDPLVATAPLFTVIFAAALLREFERVTKGVVAGAALIVVGAALITL</sequence>
<dbReference type="GO" id="GO:0016020">
    <property type="term" value="C:membrane"/>
    <property type="evidence" value="ECO:0007669"/>
    <property type="project" value="UniProtKB-SubCell"/>
</dbReference>
<feature type="domain" description="EamA" evidence="6">
    <location>
        <begin position="161"/>
        <end position="298"/>
    </location>
</feature>
<feature type="transmembrane region" description="Helical" evidence="5">
    <location>
        <begin position="223"/>
        <end position="246"/>
    </location>
</feature>
<dbReference type="InterPro" id="IPR037185">
    <property type="entry name" value="EmrE-like"/>
</dbReference>
<feature type="transmembrane region" description="Helical" evidence="5">
    <location>
        <begin position="191"/>
        <end position="211"/>
    </location>
</feature>
<evidence type="ECO:0000256" key="2">
    <source>
        <dbReference type="ARBA" id="ARBA00022692"/>
    </source>
</evidence>
<feature type="transmembrane region" description="Helical" evidence="5">
    <location>
        <begin position="159"/>
        <end position="179"/>
    </location>
</feature>
<feature type="transmembrane region" description="Helical" evidence="5">
    <location>
        <begin position="37"/>
        <end position="59"/>
    </location>
</feature>
<comment type="caution">
    <text evidence="7">The sequence shown here is derived from an EMBL/GenBank/DDBJ whole genome shotgun (WGS) entry which is preliminary data.</text>
</comment>
<keyword evidence="8" id="KW-1185">Reference proteome</keyword>
<dbReference type="Pfam" id="PF00892">
    <property type="entry name" value="EamA"/>
    <property type="match status" value="2"/>
</dbReference>